<sequence length="21" mass="2386">KSEFLSLNFESCGRFHSVLQG</sequence>
<dbReference type="EMBL" id="JRKL02001059">
    <property type="protein sequence ID" value="KAF3966330.1"/>
    <property type="molecule type" value="Genomic_DNA"/>
</dbReference>
<evidence type="ECO:0000313" key="1">
    <source>
        <dbReference type="EMBL" id="KAF3966330.1"/>
    </source>
</evidence>
<comment type="caution">
    <text evidence="1">The sequence shown here is derived from an EMBL/GenBank/DDBJ whole genome shotgun (WGS) entry which is preliminary data.</text>
</comment>
<dbReference type="Proteomes" id="UP000737018">
    <property type="component" value="Unassembled WGS sequence"/>
</dbReference>
<gene>
    <name evidence="1" type="ORF">CMV_009574</name>
</gene>
<accession>A0A8J4R9M4</accession>
<name>A0A8J4R9M4_9ROSI</name>
<keyword evidence="2" id="KW-1185">Reference proteome</keyword>
<evidence type="ECO:0000313" key="2">
    <source>
        <dbReference type="Proteomes" id="UP000737018"/>
    </source>
</evidence>
<feature type="non-terminal residue" evidence="1">
    <location>
        <position position="21"/>
    </location>
</feature>
<reference evidence="1" key="1">
    <citation type="submission" date="2020-03" db="EMBL/GenBank/DDBJ databases">
        <title>Castanea mollissima Vanexum genome sequencing.</title>
        <authorList>
            <person name="Staton M."/>
        </authorList>
    </citation>
    <scope>NUCLEOTIDE SEQUENCE</scope>
    <source>
        <tissue evidence="1">Leaf</tissue>
    </source>
</reference>
<protein>
    <submittedName>
        <fullName evidence="1">Uncharacterized protein</fullName>
    </submittedName>
</protein>
<organism evidence="1 2">
    <name type="scientific">Castanea mollissima</name>
    <name type="common">Chinese chestnut</name>
    <dbReference type="NCBI Taxonomy" id="60419"/>
    <lineage>
        <taxon>Eukaryota</taxon>
        <taxon>Viridiplantae</taxon>
        <taxon>Streptophyta</taxon>
        <taxon>Embryophyta</taxon>
        <taxon>Tracheophyta</taxon>
        <taxon>Spermatophyta</taxon>
        <taxon>Magnoliopsida</taxon>
        <taxon>eudicotyledons</taxon>
        <taxon>Gunneridae</taxon>
        <taxon>Pentapetalae</taxon>
        <taxon>rosids</taxon>
        <taxon>fabids</taxon>
        <taxon>Fagales</taxon>
        <taxon>Fagaceae</taxon>
        <taxon>Castanea</taxon>
    </lineage>
</organism>
<dbReference type="AlphaFoldDB" id="A0A8J4R9M4"/>
<proteinExistence type="predicted"/>